<evidence type="ECO:0000313" key="3">
    <source>
        <dbReference type="Proteomes" id="UP000283734"/>
    </source>
</evidence>
<organism evidence="2 3">
    <name type="scientific">Alcanivorax profundi</name>
    <dbReference type="NCBI Taxonomy" id="2338368"/>
    <lineage>
        <taxon>Bacteria</taxon>
        <taxon>Pseudomonadati</taxon>
        <taxon>Pseudomonadota</taxon>
        <taxon>Gammaproteobacteria</taxon>
        <taxon>Oceanospirillales</taxon>
        <taxon>Alcanivoracaceae</taxon>
        <taxon>Alcanivorax</taxon>
    </lineage>
</organism>
<proteinExistence type="predicted"/>
<dbReference type="EMBL" id="QYYA01000002">
    <property type="protein sequence ID" value="RJG18825.1"/>
    <property type="molecule type" value="Genomic_DNA"/>
</dbReference>
<dbReference type="AlphaFoldDB" id="A0A418Y0M3"/>
<evidence type="ECO:0000259" key="1">
    <source>
        <dbReference type="Pfam" id="PF03724"/>
    </source>
</evidence>
<evidence type="ECO:0000313" key="2">
    <source>
        <dbReference type="EMBL" id="RJG18825.1"/>
    </source>
</evidence>
<comment type="caution">
    <text evidence="2">The sequence shown here is derived from an EMBL/GenBank/DDBJ whole genome shotgun (WGS) entry which is preliminary data.</text>
</comment>
<dbReference type="PANTHER" id="PTHR35535">
    <property type="entry name" value="HEAT SHOCK PROTEIN HSLJ"/>
    <property type="match status" value="1"/>
</dbReference>
<keyword evidence="3" id="KW-1185">Reference proteome</keyword>
<dbReference type="InterPro" id="IPR038670">
    <property type="entry name" value="HslJ-like_sf"/>
</dbReference>
<reference evidence="2 3" key="1">
    <citation type="submission" date="2018-09" db="EMBL/GenBank/DDBJ databases">
        <title>Alcanivorax profundi sp. nov., isolated from 1000 m-depth seawater of the Mariana Trench.</title>
        <authorList>
            <person name="Liu J."/>
        </authorList>
    </citation>
    <scope>NUCLEOTIDE SEQUENCE [LARGE SCALE GENOMIC DNA]</scope>
    <source>
        <strain evidence="2 3">MTEO17</strain>
    </source>
</reference>
<gene>
    <name evidence="2" type="ORF">D4A39_09770</name>
</gene>
<dbReference type="PANTHER" id="PTHR35535:SF1">
    <property type="entry name" value="HEAT SHOCK PROTEIN HSLJ"/>
    <property type="match status" value="1"/>
</dbReference>
<sequence length="111" mass="12039">MLEHEQLAGAAWQVQQLNGQPVTNATLTLNFHEPGKLAGKAACNNYMASYEQLPSRFSIQTGGMTMKACPPPLMDLEKQFMKALKSIDSATIDDQGTLLLSGEGVEIKATR</sequence>
<protein>
    <submittedName>
        <fullName evidence="2">META domain-containing protein</fullName>
    </submittedName>
</protein>
<name>A0A418Y0M3_9GAMM</name>
<accession>A0A418Y0M3</accession>
<dbReference type="OrthoDB" id="5348860at2"/>
<dbReference type="Pfam" id="PF03724">
    <property type="entry name" value="META"/>
    <property type="match status" value="1"/>
</dbReference>
<dbReference type="Gene3D" id="2.40.128.270">
    <property type="match status" value="1"/>
</dbReference>
<dbReference type="InterPro" id="IPR053147">
    <property type="entry name" value="Hsp_HslJ-like"/>
</dbReference>
<dbReference type="Proteomes" id="UP000283734">
    <property type="component" value="Unassembled WGS sequence"/>
</dbReference>
<dbReference type="InterPro" id="IPR005184">
    <property type="entry name" value="DUF306_Meta_HslJ"/>
</dbReference>
<feature type="domain" description="DUF306" evidence="1">
    <location>
        <begin position="5"/>
        <end position="103"/>
    </location>
</feature>